<sequence length="76" mass="8394">MRTTIDLPEDLHARALSIARDTSRTLSETVADLMRRGLGQRTGEAIITRSERTGLPLVDLGTVITTDDVRTLDDDE</sequence>
<dbReference type="SUPFAM" id="SSF47598">
    <property type="entry name" value="Ribbon-helix-helix"/>
    <property type="match status" value="1"/>
</dbReference>
<gene>
    <name evidence="1" type="ORF">BLA60_40370</name>
</gene>
<dbReference type="InterPro" id="IPR010985">
    <property type="entry name" value="Ribbon_hlx_hlx"/>
</dbReference>
<dbReference type="AlphaFoldDB" id="A0A7Z1AU25"/>
<comment type="caution">
    <text evidence="1">The sequence shown here is derived from an EMBL/GenBank/DDBJ whole genome shotgun (WGS) entry which is preliminary data.</text>
</comment>
<reference evidence="1 2" key="1">
    <citation type="submission" date="2016-12" db="EMBL/GenBank/DDBJ databases">
        <title>The draft genome sequence of Actinophytocola xinjiangensis.</title>
        <authorList>
            <person name="Wang W."/>
            <person name="Yuan L."/>
        </authorList>
    </citation>
    <scope>NUCLEOTIDE SEQUENCE [LARGE SCALE GENOMIC DNA]</scope>
    <source>
        <strain evidence="1 2">CGMCC 4.4663</strain>
    </source>
</reference>
<accession>A0A7Z1AU25</accession>
<dbReference type="Proteomes" id="UP000185696">
    <property type="component" value="Unassembled WGS sequence"/>
</dbReference>
<name>A0A7Z1AU25_9PSEU</name>
<protein>
    <submittedName>
        <fullName evidence="1">Antitoxin</fullName>
    </submittedName>
</protein>
<dbReference type="EMBL" id="MSIF01000042">
    <property type="protein sequence ID" value="OLF04549.1"/>
    <property type="molecule type" value="Genomic_DNA"/>
</dbReference>
<dbReference type="OrthoDB" id="3259334at2"/>
<proteinExistence type="predicted"/>
<evidence type="ECO:0000313" key="1">
    <source>
        <dbReference type="EMBL" id="OLF04549.1"/>
    </source>
</evidence>
<keyword evidence="2" id="KW-1185">Reference proteome</keyword>
<organism evidence="1 2">
    <name type="scientific">Actinophytocola xinjiangensis</name>
    <dbReference type="NCBI Taxonomy" id="485602"/>
    <lineage>
        <taxon>Bacteria</taxon>
        <taxon>Bacillati</taxon>
        <taxon>Actinomycetota</taxon>
        <taxon>Actinomycetes</taxon>
        <taxon>Pseudonocardiales</taxon>
        <taxon>Pseudonocardiaceae</taxon>
    </lineage>
</organism>
<dbReference type="GO" id="GO:0006355">
    <property type="term" value="P:regulation of DNA-templated transcription"/>
    <property type="evidence" value="ECO:0007669"/>
    <property type="project" value="InterPro"/>
</dbReference>
<evidence type="ECO:0000313" key="2">
    <source>
        <dbReference type="Proteomes" id="UP000185696"/>
    </source>
</evidence>
<dbReference type="RefSeq" id="WP_075138390.1">
    <property type="nucleotide sequence ID" value="NZ_MSIF01000042.1"/>
</dbReference>